<evidence type="ECO:0000259" key="2">
    <source>
        <dbReference type="Pfam" id="PF13273"/>
    </source>
</evidence>
<dbReference type="RefSeq" id="WP_011696712.1">
    <property type="nucleotide sequence ID" value="NC_008553.1"/>
</dbReference>
<evidence type="ECO:0000313" key="3">
    <source>
        <dbReference type="EMBL" id="ABK15333.1"/>
    </source>
</evidence>
<dbReference type="AlphaFoldDB" id="A0B9F9"/>
<dbReference type="InterPro" id="IPR025273">
    <property type="entry name" value="DUF4064"/>
</dbReference>
<dbReference type="KEGG" id="mtp:Mthe_1563"/>
<keyword evidence="1" id="KW-1133">Transmembrane helix</keyword>
<accession>A0B9F9</accession>
<sequence>MSRNAELALGIVGGLFGILTGIIVMFIGGIGGAVGAEGAETVTVLGFGAILFGIIGIVGGALVTHNHRAGGALMLLSGILGFVTTSAFWIIAGLILIAGGIMALRSQPTPDQRSSGAAI</sequence>
<organism evidence="3 4">
    <name type="scientific">Methanothrix thermoacetophila (strain DSM 6194 / JCM 14653 / NBRC 101360 / PT)</name>
    <name type="common">Methanosaeta thermophila</name>
    <dbReference type="NCBI Taxonomy" id="349307"/>
    <lineage>
        <taxon>Archaea</taxon>
        <taxon>Methanobacteriati</taxon>
        <taxon>Methanobacteriota</taxon>
        <taxon>Stenosarchaea group</taxon>
        <taxon>Methanomicrobia</taxon>
        <taxon>Methanotrichales</taxon>
        <taxon>Methanotrichaceae</taxon>
        <taxon>Methanothrix</taxon>
    </lineage>
</organism>
<dbReference type="EMBL" id="CP000477">
    <property type="protein sequence ID" value="ABK15333.1"/>
    <property type="molecule type" value="Genomic_DNA"/>
</dbReference>
<dbReference type="GeneID" id="4461855"/>
<keyword evidence="4" id="KW-1185">Reference proteome</keyword>
<protein>
    <submittedName>
        <fullName evidence="3">Putative membrane protein</fullName>
    </submittedName>
</protein>
<keyword evidence="1" id="KW-0472">Membrane</keyword>
<gene>
    <name evidence="3" type="ordered locus">Mthe_1563</name>
</gene>
<feature type="transmembrane region" description="Helical" evidence="1">
    <location>
        <begin position="42"/>
        <end position="63"/>
    </location>
</feature>
<dbReference type="HOGENOM" id="CLU_134233_0_0_2"/>
<name>A0B9F9_METTP</name>
<proteinExistence type="predicted"/>
<feature type="transmembrane region" description="Helical" evidence="1">
    <location>
        <begin position="7"/>
        <end position="30"/>
    </location>
</feature>
<feature type="transmembrane region" description="Helical" evidence="1">
    <location>
        <begin position="75"/>
        <end position="104"/>
    </location>
</feature>
<evidence type="ECO:0000256" key="1">
    <source>
        <dbReference type="SAM" id="Phobius"/>
    </source>
</evidence>
<feature type="domain" description="DUF4064" evidence="2">
    <location>
        <begin position="2"/>
        <end position="84"/>
    </location>
</feature>
<dbReference type="Pfam" id="PF13273">
    <property type="entry name" value="DUF4064"/>
    <property type="match status" value="1"/>
</dbReference>
<evidence type="ECO:0000313" key="4">
    <source>
        <dbReference type="Proteomes" id="UP000000674"/>
    </source>
</evidence>
<keyword evidence="1" id="KW-0812">Transmembrane</keyword>
<dbReference type="Proteomes" id="UP000000674">
    <property type="component" value="Chromosome"/>
</dbReference>
<reference evidence="3 4" key="1">
    <citation type="submission" date="2006-10" db="EMBL/GenBank/DDBJ databases">
        <title>Complete sequence of Methanosaeta thermophila PT.</title>
        <authorList>
            <consortium name="US DOE Joint Genome Institute"/>
            <person name="Copeland A."/>
            <person name="Lucas S."/>
            <person name="Lapidus A."/>
            <person name="Barry K."/>
            <person name="Detter J.C."/>
            <person name="Glavina del Rio T."/>
            <person name="Hammon N."/>
            <person name="Israni S."/>
            <person name="Pitluck S."/>
            <person name="Chain P."/>
            <person name="Malfatti S."/>
            <person name="Shin M."/>
            <person name="Vergez L."/>
            <person name="Schmutz J."/>
            <person name="Larimer F."/>
            <person name="Land M."/>
            <person name="Hauser L."/>
            <person name="Kyrpides N."/>
            <person name="Kim E."/>
            <person name="Smith K.S."/>
            <person name="Ingram-Smith C."/>
            <person name="Richardson P."/>
        </authorList>
    </citation>
    <scope>NUCLEOTIDE SEQUENCE [LARGE SCALE GENOMIC DNA]</scope>
    <source>
        <strain evidence="4">DSM 6194 / JCM 14653 / NBRC 101360 / PT</strain>
    </source>
</reference>